<gene>
    <name evidence="1" type="ORF">FYJ85_00280</name>
</gene>
<sequence length="571" mass="61842">MMRDPITDAAQDPSCLLCLTPDRGGSWWSRLRPAQLRNFAADPMTWTDAKTALDKIDQSHDFTFEIEFKCVETNAVYVFASDASRDFIRVFMSAGQVIVNSALMSTSPGGSTQFSAGSDSTNRHALTVKMIKNIITALIDGEIVYTRENLVRNAIEISAPRSNAGYVYKISITDDTTGEIVWQAAYSDLYDTSNPWPSPVPENFAENAKAFYDCQAVVQEALDPTHDYSFLIDFKLDEAKTSGNVFSTSLSDAPFALIFQSNNQIDFFTNLLKPNGGSGSFTSIYAYYQSDVKLQGRHQIECKIEANMLSSYLDGVLVAQKTSNLERTGTAAVGLPNCNSGYVYKIQITDLTDNQVVWSYPSEAERVRLITKTNVRTDRGAFEAADETQPARVDTALDLRGKVSSYTVVVDFEAAEFPETTTMECHQELAGQGGALIGSGTPPICSIGYYLASSGSARLQLSQEVAGGRHVVNATLTGRLSGRHICCGVVEVDPAAPLTASTLYLDGVRIGNASIYAVPTGNAAVSARCFSIAGHSFTGGWPPYTGKVYSCLLFDRALSAAEIAALTPKQA</sequence>
<comment type="caution">
    <text evidence="1">The sequence shown here is derived from an EMBL/GenBank/DDBJ whole genome shotgun (WGS) entry which is preliminary data.</text>
</comment>
<evidence type="ECO:0000313" key="1">
    <source>
        <dbReference type="EMBL" id="MST95483.1"/>
    </source>
</evidence>
<proteinExistence type="predicted"/>
<evidence type="ECO:0000313" key="2">
    <source>
        <dbReference type="Proteomes" id="UP000435649"/>
    </source>
</evidence>
<dbReference type="Gene3D" id="2.60.120.200">
    <property type="match status" value="2"/>
</dbReference>
<name>A0A844FX86_9BACT</name>
<evidence type="ECO:0008006" key="3">
    <source>
        <dbReference type="Google" id="ProtNLM"/>
    </source>
</evidence>
<dbReference type="RefSeq" id="WP_154416615.1">
    <property type="nucleotide sequence ID" value="NZ_VUNS01000001.1"/>
</dbReference>
<accession>A0A844FX86</accession>
<protein>
    <recommendedName>
        <fullName evidence="3">Concanavalin A-like lectin/glucanase superfamily protein</fullName>
    </recommendedName>
</protein>
<dbReference type="SUPFAM" id="SSF49899">
    <property type="entry name" value="Concanavalin A-like lectins/glucanases"/>
    <property type="match status" value="1"/>
</dbReference>
<dbReference type="Proteomes" id="UP000435649">
    <property type="component" value="Unassembled WGS sequence"/>
</dbReference>
<dbReference type="EMBL" id="VUNS01000001">
    <property type="protein sequence ID" value="MST95483.1"/>
    <property type="molecule type" value="Genomic_DNA"/>
</dbReference>
<dbReference type="AlphaFoldDB" id="A0A844FX86"/>
<reference evidence="1 2" key="1">
    <citation type="submission" date="2019-08" db="EMBL/GenBank/DDBJ databases">
        <title>In-depth cultivation of the pig gut microbiome towards novel bacterial diversity and tailored functional studies.</title>
        <authorList>
            <person name="Wylensek D."/>
            <person name="Hitch T.C.A."/>
            <person name="Clavel T."/>
        </authorList>
    </citation>
    <scope>NUCLEOTIDE SEQUENCE [LARGE SCALE GENOMIC DNA]</scope>
    <source>
        <strain evidence="1 2">BBE-744-WT-12</strain>
    </source>
</reference>
<keyword evidence="2" id="KW-1185">Reference proteome</keyword>
<dbReference type="InterPro" id="IPR013320">
    <property type="entry name" value="ConA-like_dom_sf"/>
</dbReference>
<organism evidence="1 2">
    <name type="scientific">Victivallis lenta</name>
    <dbReference type="NCBI Taxonomy" id="2606640"/>
    <lineage>
        <taxon>Bacteria</taxon>
        <taxon>Pseudomonadati</taxon>
        <taxon>Lentisphaerota</taxon>
        <taxon>Lentisphaeria</taxon>
        <taxon>Victivallales</taxon>
        <taxon>Victivallaceae</taxon>
        <taxon>Victivallis</taxon>
    </lineage>
</organism>